<accession>A0A151NT01</accession>
<dbReference type="Proteomes" id="UP000050525">
    <property type="component" value="Unassembled WGS sequence"/>
</dbReference>
<organism evidence="1 2">
    <name type="scientific">Alligator mississippiensis</name>
    <name type="common">American alligator</name>
    <dbReference type="NCBI Taxonomy" id="8496"/>
    <lineage>
        <taxon>Eukaryota</taxon>
        <taxon>Metazoa</taxon>
        <taxon>Chordata</taxon>
        <taxon>Craniata</taxon>
        <taxon>Vertebrata</taxon>
        <taxon>Euteleostomi</taxon>
        <taxon>Archelosauria</taxon>
        <taxon>Archosauria</taxon>
        <taxon>Crocodylia</taxon>
        <taxon>Alligatoridae</taxon>
        <taxon>Alligatorinae</taxon>
        <taxon>Alligator</taxon>
    </lineage>
</organism>
<gene>
    <name evidence="1" type="ORF">Y1Q_0018666</name>
</gene>
<dbReference type="EMBL" id="AKHW03002185">
    <property type="protein sequence ID" value="KYO39595.1"/>
    <property type="molecule type" value="Genomic_DNA"/>
</dbReference>
<keyword evidence="2" id="KW-1185">Reference proteome</keyword>
<evidence type="ECO:0000313" key="1">
    <source>
        <dbReference type="EMBL" id="KYO39595.1"/>
    </source>
</evidence>
<dbReference type="AlphaFoldDB" id="A0A151NT01"/>
<protein>
    <submittedName>
        <fullName evidence="1">Uncharacterized protein</fullName>
    </submittedName>
</protein>
<reference evidence="1 2" key="1">
    <citation type="journal article" date="2012" name="Genome Biol.">
        <title>Sequencing three crocodilian genomes to illuminate the evolution of archosaurs and amniotes.</title>
        <authorList>
            <person name="St John J.A."/>
            <person name="Braun E.L."/>
            <person name="Isberg S.R."/>
            <person name="Miles L.G."/>
            <person name="Chong A.Y."/>
            <person name="Gongora J."/>
            <person name="Dalzell P."/>
            <person name="Moran C."/>
            <person name="Bed'hom B."/>
            <person name="Abzhanov A."/>
            <person name="Burgess S.C."/>
            <person name="Cooksey A.M."/>
            <person name="Castoe T.A."/>
            <person name="Crawford N.G."/>
            <person name="Densmore L.D."/>
            <person name="Drew J.C."/>
            <person name="Edwards S.V."/>
            <person name="Faircloth B.C."/>
            <person name="Fujita M.K."/>
            <person name="Greenwold M.J."/>
            <person name="Hoffmann F.G."/>
            <person name="Howard J.M."/>
            <person name="Iguchi T."/>
            <person name="Janes D.E."/>
            <person name="Khan S.Y."/>
            <person name="Kohno S."/>
            <person name="de Koning A.J."/>
            <person name="Lance S.L."/>
            <person name="McCarthy F.M."/>
            <person name="McCormack J.E."/>
            <person name="Merchant M.E."/>
            <person name="Peterson D.G."/>
            <person name="Pollock D.D."/>
            <person name="Pourmand N."/>
            <person name="Raney B.J."/>
            <person name="Roessler K.A."/>
            <person name="Sanford J.R."/>
            <person name="Sawyer R.H."/>
            <person name="Schmidt C.J."/>
            <person name="Triplett E.W."/>
            <person name="Tuberville T.D."/>
            <person name="Venegas-Anaya M."/>
            <person name="Howard J.T."/>
            <person name="Jarvis E.D."/>
            <person name="Guillette L.J.Jr."/>
            <person name="Glenn T.C."/>
            <person name="Green R.E."/>
            <person name="Ray D.A."/>
        </authorList>
    </citation>
    <scope>NUCLEOTIDE SEQUENCE [LARGE SCALE GENOMIC DNA]</scope>
    <source>
        <strain evidence="1">KSC_2009_1</strain>
    </source>
</reference>
<comment type="caution">
    <text evidence="1">The sequence shown here is derived from an EMBL/GenBank/DDBJ whole genome shotgun (WGS) entry which is preliminary data.</text>
</comment>
<name>A0A151NT01_ALLMI</name>
<proteinExistence type="predicted"/>
<evidence type="ECO:0000313" key="2">
    <source>
        <dbReference type="Proteomes" id="UP000050525"/>
    </source>
</evidence>
<sequence length="108" mass="12456">MALTLAAEEKPRQQLHSTRRAVLHLSGRYPVMSSMADGVVHLWVQKCSWIHIKSVGQQDTQSSLKAMISRKRKLFLVAPRLIAPENRHDRLKRRASTTLNLTSYFQYI</sequence>